<name>A0A1L7CLD9_CORFL</name>
<dbReference type="Proteomes" id="UP000315353">
    <property type="component" value="Unassembled WGS sequence"/>
</dbReference>
<keyword evidence="9" id="KW-1185">Reference proteome</keyword>
<dbReference type="PANTHER" id="PTHR30086:SF20">
    <property type="entry name" value="ARGININE EXPORTER PROTEIN ARGO-RELATED"/>
    <property type="match status" value="1"/>
</dbReference>
<sequence>MMILLAGFIMGLSLIVAIGPQNAMIIKQGIRREYVTLILAVCALSDVILIFSGTAGVGYLVDRHPELLTIMKYLGAAYLSYFAYTCFRDGLRRRESTTTLEQSAPASVEEVGSFDGSARGGTLLTRVKTKRRTATRPWLKPLLTALALTWLNPAAYVDTVIMVGSMANQYGESGRWIFAAGAITASFTWFPFIGYAATRYSHVLSRPQVWRMLNIAIGFMMVALTLKLLLH</sequence>
<dbReference type="GO" id="GO:0015171">
    <property type="term" value="F:amino acid transmembrane transporter activity"/>
    <property type="evidence" value="ECO:0007669"/>
    <property type="project" value="TreeGrafter"/>
</dbReference>
<gene>
    <name evidence="8" type="primary">lysE</name>
    <name evidence="8" type="ORF">CFL01nite_00650</name>
    <name evidence="7" type="ORF">CFLV_05340</name>
</gene>
<reference evidence="8 10" key="2">
    <citation type="submission" date="2019-06" db="EMBL/GenBank/DDBJ databases">
        <title>Whole genome shotgun sequence of Corynebacterium flavescens NBRC 14136.</title>
        <authorList>
            <person name="Hosoyama A."/>
            <person name="Uohara A."/>
            <person name="Ohji S."/>
            <person name="Ichikawa N."/>
        </authorList>
    </citation>
    <scope>NUCLEOTIDE SEQUENCE [LARGE SCALE GENOMIC DNA]</scope>
    <source>
        <strain evidence="8 10">NBRC 14136</strain>
    </source>
</reference>
<dbReference type="STRING" id="28028.CFLV_05340"/>
<evidence type="ECO:0000313" key="10">
    <source>
        <dbReference type="Proteomes" id="UP000315353"/>
    </source>
</evidence>
<feature type="transmembrane region" description="Helical" evidence="6">
    <location>
        <begin position="6"/>
        <end position="25"/>
    </location>
</feature>
<evidence type="ECO:0000256" key="2">
    <source>
        <dbReference type="ARBA" id="ARBA00022475"/>
    </source>
</evidence>
<dbReference type="InterPro" id="IPR001123">
    <property type="entry name" value="LeuE-type"/>
</dbReference>
<evidence type="ECO:0000256" key="6">
    <source>
        <dbReference type="SAM" id="Phobius"/>
    </source>
</evidence>
<feature type="transmembrane region" description="Helical" evidence="6">
    <location>
        <begin position="209"/>
        <end position="230"/>
    </location>
</feature>
<dbReference type="GO" id="GO:0005886">
    <property type="term" value="C:plasma membrane"/>
    <property type="evidence" value="ECO:0007669"/>
    <property type="project" value="UniProtKB-SubCell"/>
</dbReference>
<dbReference type="KEGG" id="cfc:CFLV_05340"/>
<evidence type="ECO:0000256" key="1">
    <source>
        <dbReference type="ARBA" id="ARBA00004651"/>
    </source>
</evidence>
<dbReference type="OrthoDB" id="5638726at2"/>
<evidence type="ECO:0000256" key="5">
    <source>
        <dbReference type="ARBA" id="ARBA00023136"/>
    </source>
</evidence>
<evidence type="ECO:0000313" key="8">
    <source>
        <dbReference type="EMBL" id="GEB96570.1"/>
    </source>
</evidence>
<keyword evidence="5 6" id="KW-0472">Membrane</keyword>
<dbReference type="AlphaFoldDB" id="A0A1L7CLD9"/>
<evidence type="ECO:0000256" key="3">
    <source>
        <dbReference type="ARBA" id="ARBA00022692"/>
    </source>
</evidence>
<dbReference type="EMBL" id="CP009246">
    <property type="protein sequence ID" value="APT86664.1"/>
    <property type="molecule type" value="Genomic_DNA"/>
</dbReference>
<dbReference type="EMBL" id="BJNB01000001">
    <property type="protein sequence ID" value="GEB96570.1"/>
    <property type="molecule type" value="Genomic_DNA"/>
</dbReference>
<dbReference type="PANTHER" id="PTHR30086">
    <property type="entry name" value="ARGININE EXPORTER PROTEIN ARGO"/>
    <property type="match status" value="1"/>
</dbReference>
<dbReference type="Pfam" id="PF01810">
    <property type="entry name" value="LysE"/>
    <property type="match status" value="1"/>
</dbReference>
<feature type="transmembrane region" description="Helical" evidence="6">
    <location>
        <begin position="37"/>
        <end position="61"/>
    </location>
</feature>
<protein>
    <submittedName>
        <fullName evidence="8">Lysine exporter protein</fullName>
    </submittedName>
    <submittedName>
        <fullName evidence="7">Lysine transporter LysE</fullName>
    </submittedName>
</protein>
<reference evidence="7 9" key="1">
    <citation type="submission" date="2014-08" db="EMBL/GenBank/DDBJ databases">
        <title>Complete genome sequence of Corynebacterium flavescens OJ8(T)(=DSM 20296(T)), isolated from cheese.</title>
        <authorList>
            <person name="Ruckert C."/>
            <person name="Albersmeier A."/>
            <person name="Winkler A."/>
            <person name="Kalinowski J."/>
        </authorList>
    </citation>
    <scope>NUCLEOTIDE SEQUENCE [LARGE SCALE GENOMIC DNA]</scope>
    <source>
        <strain evidence="7 9">OJ8</strain>
    </source>
</reference>
<keyword evidence="2" id="KW-1003">Cell membrane</keyword>
<evidence type="ECO:0000313" key="7">
    <source>
        <dbReference type="EMBL" id="APT86664.1"/>
    </source>
</evidence>
<evidence type="ECO:0000313" key="9">
    <source>
        <dbReference type="Proteomes" id="UP000185479"/>
    </source>
</evidence>
<comment type="subcellular location">
    <subcellularLocation>
        <location evidence="1">Cell membrane</location>
        <topology evidence="1">Multi-pass membrane protein</topology>
    </subcellularLocation>
</comment>
<accession>A0A1L7CLD9</accession>
<organism evidence="7 9">
    <name type="scientific">Corynebacterium flavescens</name>
    <dbReference type="NCBI Taxonomy" id="28028"/>
    <lineage>
        <taxon>Bacteria</taxon>
        <taxon>Bacillati</taxon>
        <taxon>Actinomycetota</taxon>
        <taxon>Actinomycetes</taxon>
        <taxon>Mycobacteriales</taxon>
        <taxon>Corynebacteriaceae</taxon>
        <taxon>Corynebacterium</taxon>
    </lineage>
</organism>
<feature type="transmembrane region" description="Helical" evidence="6">
    <location>
        <begin position="176"/>
        <end position="197"/>
    </location>
</feature>
<dbReference type="GeneID" id="82880139"/>
<evidence type="ECO:0000256" key="4">
    <source>
        <dbReference type="ARBA" id="ARBA00022989"/>
    </source>
</evidence>
<dbReference type="Proteomes" id="UP000185479">
    <property type="component" value="Chromosome"/>
</dbReference>
<dbReference type="RefSeq" id="WP_075729662.1">
    <property type="nucleotide sequence ID" value="NZ_BJNB01000001.1"/>
</dbReference>
<keyword evidence="4 6" id="KW-1133">Transmembrane helix</keyword>
<proteinExistence type="predicted"/>
<feature type="transmembrane region" description="Helical" evidence="6">
    <location>
        <begin position="67"/>
        <end position="87"/>
    </location>
</feature>
<keyword evidence="3 6" id="KW-0812">Transmembrane</keyword>